<feature type="domain" description="Peptidase M28" evidence="2">
    <location>
        <begin position="276"/>
        <end position="488"/>
    </location>
</feature>
<dbReference type="InterPro" id="IPR045175">
    <property type="entry name" value="M28_fam"/>
</dbReference>
<dbReference type="Gene3D" id="3.40.630.10">
    <property type="entry name" value="Zn peptidases"/>
    <property type="match status" value="1"/>
</dbReference>
<dbReference type="PANTHER" id="PTHR12147">
    <property type="entry name" value="METALLOPEPTIDASE M28 FAMILY MEMBER"/>
    <property type="match status" value="1"/>
</dbReference>
<proteinExistence type="predicted"/>
<evidence type="ECO:0000259" key="2">
    <source>
        <dbReference type="Pfam" id="PF04389"/>
    </source>
</evidence>
<reference evidence="3 4" key="1">
    <citation type="submission" date="2016-10" db="EMBL/GenBank/DDBJ databases">
        <authorList>
            <person name="de Groot N.N."/>
        </authorList>
    </citation>
    <scope>NUCLEOTIDE SEQUENCE [LARGE SCALE GENOMIC DNA]</scope>
    <source>
        <strain evidence="3 4">DSM 21001</strain>
    </source>
</reference>
<feature type="chain" id="PRO_5011757070" evidence="1">
    <location>
        <begin position="23"/>
        <end position="515"/>
    </location>
</feature>
<sequence>MRPFSVSGFVPAILLAASVLSAQQHPTPETAAWWAQTTALSNDRMEGRDTGSEAYDRAARYVADKFAAAGLKPAGENGTFFQSVPMREIALDPDGSSIAILHLQGPDTTLHFTSEVTMVPRGSMRLPVAPLVFTGYGLPLDGFDLKDKIAVFFNNIPAGLPAAERATFAARRMRALAESGAVAILSIDNPTGLEPFHWPAAYAKSVTLATTAVVPSQTPPVIRVNSANLEDLFPEDPHAWEILPAGIKGAPLPKLLPGTEARIRLSTYAKEIASPNILAILPGSDPALAPEYVALSAHLDGYGYGTAVLGDSVYNGTLDDAAYVALLLEMARDLKAHPPARSILFCIFTGEEKGLLGSAWFTAHPTVPVRQIVADLNLDQLRPIFPLKILTMEGIDDSTIGATARGIAASMGIELRADREPERNLYRRADNYNFSRVGVPIGSFIFGYNPGSAEEFIYRDWYTRRYHKPQDDLNTPINWAAAAKFNRFYQQLAVALANAPARPAWLASSPNAPKP</sequence>
<dbReference type="GO" id="GO:0008235">
    <property type="term" value="F:metalloexopeptidase activity"/>
    <property type="evidence" value="ECO:0007669"/>
    <property type="project" value="InterPro"/>
</dbReference>
<protein>
    <submittedName>
        <fullName evidence="3">Peptidase family M28</fullName>
    </submittedName>
</protein>
<evidence type="ECO:0000313" key="4">
    <source>
        <dbReference type="Proteomes" id="UP000199024"/>
    </source>
</evidence>
<dbReference type="InterPro" id="IPR007484">
    <property type="entry name" value="Peptidase_M28"/>
</dbReference>
<keyword evidence="1" id="KW-0732">Signal</keyword>
<dbReference type="OrthoDB" id="9778250at2"/>
<organism evidence="3 4">
    <name type="scientific">Granulicella pectinivorans</name>
    <dbReference type="NCBI Taxonomy" id="474950"/>
    <lineage>
        <taxon>Bacteria</taxon>
        <taxon>Pseudomonadati</taxon>
        <taxon>Acidobacteriota</taxon>
        <taxon>Terriglobia</taxon>
        <taxon>Terriglobales</taxon>
        <taxon>Acidobacteriaceae</taxon>
        <taxon>Granulicella</taxon>
    </lineage>
</organism>
<dbReference type="AlphaFoldDB" id="A0A1I6LB45"/>
<accession>A0A1I6LB45</accession>
<keyword evidence="4" id="KW-1185">Reference proteome</keyword>
<dbReference type="GO" id="GO:0006508">
    <property type="term" value="P:proteolysis"/>
    <property type="evidence" value="ECO:0007669"/>
    <property type="project" value="InterPro"/>
</dbReference>
<dbReference type="SUPFAM" id="SSF53187">
    <property type="entry name" value="Zn-dependent exopeptidases"/>
    <property type="match status" value="1"/>
</dbReference>
<name>A0A1I6LB45_9BACT</name>
<evidence type="ECO:0000313" key="3">
    <source>
        <dbReference type="EMBL" id="SFS00687.1"/>
    </source>
</evidence>
<dbReference type="Proteomes" id="UP000199024">
    <property type="component" value="Unassembled WGS sequence"/>
</dbReference>
<dbReference type="Gene3D" id="3.50.30.30">
    <property type="match status" value="1"/>
</dbReference>
<dbReference type="STRING" id="474950.SAMN05421771_0506"/>
<dbReference type="PANTHER" id="PTHR12147:SF26">
    <property type="entry name" value="PEPTIDASE M28 DOMAIN-CONTAINING PROTEIN"/>
    <property type="match status" value="1"/>
</dbReference>
<gene>
    <name evidence="3" type="ORF">SAMN05421771_0506</name>
</gene>
<dbReference type="RefSeq" id="WP_089836305.1">
    <property type="nucleotide sequence ID" value="NZ_FOZL01000001.1"/>
</dbReference>
<evidence type="ECO:0000256" key="1">
    <source>
        <dbReference type="SAM" id="SignalP"/>
    </source>
</evidence>
<dbReference type="EMBL" id="FOZL01000001">
    <property type="protein sequence ID" value="SFS00687.1"/>
    <property type="molecule type" value="Genomic_DNA"/>
</dbReference>
<feature type="signal peptide" evidence="1">
    <location>
        <begin position="1"/>
        <end position="22"/>
    </location>
</feature>
<dbReference type="Pfam" id="PF04389">
    <property type="entry name" value="Peptidase_M28"/>
    <property type="match status" value="1"/>
</dbReference>